<protein>
    <submittedName>
        <fullName evidence="1">Uncharacterized protein</fullName>
    </submittedName>
</protein>
<evidence type="ECO:0000313" key="1">
    <source>
        <dbReference type="EMBL" id="KAJ2812778.1"/>
    </source>
</evidence>
<dbReference type="EMBL" id="JANBUP010000158">
    <property type="protein sequence ID" value="KAJ2812778.1"/>
    <property type="molecule type" value="Genomic_DNA"/>
</dbReference>
<accession>A0ACC1LQ69</accession>
<dbReference type="Proteomes" id="UP001140096">
    <property type="component" value="Unassembled WGS sequence"/>
</dbReference>
<reference evidence="1" key="1">
    <citation type="submission" date="2022-07" db="EMBL/GenBank/DDBJ databases">
        <title>Phylogenomic reconstructions and comparative analyses of Kickxellomycotina fungi.</title>
        <authorList>
            <person name="Reynolds N.K."/>
            <person name="Stajich J.E."/>
            <person name="Barry K."/>
            <person name="Grigoriev I.V."/>
            <person name="Crous P."/>
            <person name="Smith M.E."/>
        </authorList>
    </citation>
    <scope>NUCLEOTIDE SEQUENCE</scope>
    <source>
        <strain evidence="1">CBS 102833</strain>
    </source>
</reference>
<comment type="caution">
    <text evidence="1">The sequence shown here is derived from an EMBL/GenBank/DDBJ whole genome shotgun (WGS) entry which is preliminary data.</text>
</comment>
<name>A0ACC1LQ69_9FUNG</name>
<evidence type="ECO:0000313" key="2">
    <source>
        <dbReference type="Proteomes" id="UP001140096"/>
    </source>
</evidence>
<proteinExistence type="predicted"/>
<gene>
    <name evidence="1" type="ORF">H4S07_001158</name>
</gene>
<sequence length="164" mass="18896">MLRLAAARTIRAPICRLTQGQIPARRLASHDSHHQDEHKSEEPTVFEEEDFSSPMWKYTIGGIGILYLISKYDDYIEKSGRVHPLTMFYASIMTDKVKNRLIFSEYQKEVAKIAEFNILQWEEKPDMVASMTTAEYYKRGAKWGTPVGIQVDMSGAKHRTPIKE</sequence>
<organism evidence="1 2">
    <name type="scientific">Coemansia furcata</name>
    <dbReference type="NCBI Taxonomy" id="417177"/>
    <lineage>
        <taxon>Eukaryota</taxon>
        <taxon>Fungi</taxon>
        <taxon>Fungi incertae sedis</taxon>
        <taxon>Zoopagomycota</taxon>
        <taxon>Kickxellomycotina</taxon>
        <taxon>Kickxellomycetes</taxon>
        <taxon>Kickxellales</taxon>
        <taxon>Kickxellaceae</taxon>
        <taxon>Coemansia</taxon>
    </lineage>
</organism>
<keyword evidence="2" id="KW-1185">Reference proteome</keyword>